<evidence type="ECO:0000313" key="2">
    <source>
        <dbReference type="Proteomes" id="UP000647339"/>
    </source>
</evidence>
<protein>
    <recommendedName>
        <fullName evidence="3">Lipoprotein</fullName>
    </recommendedName>
</protein>
<sequence length="137" mass="15875">MKAIIIVTLSLLMVSCKQSKTGRSQIKLDGKYSVVDYRMTPEFIHDTVGRDKLMAILKGSTYKFDFSNKNSIVRIDPQFGMEYFGDSVFEYRIDHKFMALRSPDNKINLPYRNDNGILRLLIHKKGIKHFSIIPVKQ</sequence>
<evidence type="ECO:0008006" key="3">
    <source>
        <dbReference type="Google" id="ProtNLM"/>
    </source>
</evidence>
<gene>
    <name evidence="1" type="ORF">GCM10011339_43440</name>
</gene>
<dbReference type="RefSeq" id="WP_137402273.1">
    <property type="nucleotide sequence ID" value="NZ_BMIU01000034.1"/>
</dbReference>
<keyword evidence="2" id="KW-1185">Reference proteome</keyword>
<comment type="caution">
    <text evidence="1">The sequence shown here is derived from an EMBL/GenBank/DDBJ whole genome shotgun (WGS) entry which is preliminary data.</text>
</comment>
<dbReference type="EMBL" id="BMIU01000034">
    <property type="protein sequence ID" value="GGF50188.1"/>
    <property type="molecule type" value="Genomic_DNA"/>
</dbReference>
<name>A0ABQ1VD97_9BACT</name>
<reference evidence="2" key="1">
    <citation type="journal article" date="2019" name="Int. J. Syst. Evol. Microbiol.">
        <title>The Global Catalogue of Microorganisms (GCM) 10K type strain sequencing project: providing services to taxonomists for standard genome sequencing and annotation.</title>
        <authorList>
            <consortium name="The Broad Institute Genomics Platform"/>
            <consortium name="The Broad Institute Genome Sequencing Center for Infectious Disease"/>
            <person name="Wu L."/>
            <person name="Ma J."/>
        </authorList>
    </citation>
    <scope>NUCLEOTIDE SEQUENCE [LARGE SCALE GENOMIC DNA]</scope>
    <source>
        <strain evidence="2">CGMCC 1.15407</strain>
    </source>
</reference>
<proteinExistence type="predicted"/>
<dbReference type="Proteomes" id="UP000647339">
    <property type="component" value="Unassembled WGS sequence"/>
</dbReference>
<organism evidence="1 2">
    <name type="scientific">Echinicola rosea</name>
    <dbReference type="NCBI Taxonomy" id="1807691"/>
    <lineage>
        <taxon>Bacteria</taxon>
        <taxon>Pseudomonadati</taxon>
        <taxon>Bacteroidota</taxon>
        <taxon>Cytophagia</taxon>
        <taxon>Cytophagales</taxon>
        <taxon>Cyclobacteriaceae</taxon>
        <taxon>Echinicola</taxon>
    </lineage>
</organism>
<accession>A0ABQ1VD97</accession>
<dbReference type="PROSITE" id="PS51257">
    <property type="entry name" value="PROKAR_LIPOPROTEIN"/>
    <property type="match status" value="1"/>
</dbReference>
<evidence type="ECO:0000313" key="1">
    <source>
        <dbReference type="EMBL" id="GGF50188.1"/>
    </source>
</evidence>